<dbReference type="SUPFAM" id="SSF51445">
    <property type="entry name" value="(Trans)glycosidases"/>
    <property type="match status" value="1"/>
</dbReference>
<dbReference type="InterPro" id="IPR057739">
    <property type="entry name" value="Glyco_hydro_29_N"/>
</dbReference>
<keyword evidence="11" id="KW-1185">Reference proteome</keyword>
<accession>H2Z8L5</accession>
<dbReference type="GeneTree" id="ENSGT00440000035378"/>
<dbReference type="FunFam" id="3.20.20.80:FF:000027">
    <property type="entry name" value="Alpha-L-fucosidase"/>
    <property type="match status" value="1"/>
</dbReference>
<dbReference type="PRINTS" id="PR00741">
    <property type="entry name" value="GLHYDRLASE29"/>
</dbReference>
<dbReference type="Gene3D" id="3.20.20.80">
    <property type="entry name" value="Glycosidases"/>
    <property type="match status" value="1"/>
</dbReference>
<proteinExistence type="inferred from homology"/>
<reference evidence="10" key="2">
    <citation type="submission" date="2025-08" db="UniProtKB">
        <authorList>
            <consortium name="Ensembl"/>
        </authorList>
    </citation>
    <scope>IDENTIFICATION</scope>
</reference>
<keyword evidence="7" id="KW-0326">Glycosidase</keyword>
<comment type="similarity">
    <text evidence="2">Belongs to the glycosyl hydrolase 29 family.</text>
</comment>
<dbReference type="OMA" id="KWENCIT"/>
<reference evidence="10" key="3">
    <citation type="submission" date="2025-09" db="UniProtKB">
        <authorList>
            <consortium name="Ensembl"/>
        </authorList>
    </citation>
    <scope>IDENTIFICATION</scope>
</reference>
<dbReference type="AlphaFoldDB" id="H2Z8L5"/>
<evidence type="ECO:0000313" key="11">
    <source>
        <dbReference type="Proteomes" id="UP000007875"/>
    </source>
</evidence>
<dbReference type="eggNOG" id="KOG3340">
    <property type="taxonomic scope" value="Eukaryota"/>
</dbReference>
<dbReference type="InParanoid" id="H2Z8L5"/>
<evidence type="ECO:0000259" key="9">
    <source>
        <dbReference type="Pfam" id="PF01120"/>
    </source>
</evidence>
<dbReference type="InterPro" id="IPR017853">
    <property type="entry name" value="GH"/>
</dbReference>
<evidence type="ECO:0000256" key="3">
    <source>
        <dbReference type="ARBA" id="ARBA00012662"/>
    </source>
</evidence>
<feature type="domain" description="Glycoside hydrolase family 29 N-terminal" evidence="9">
    <location>
        <begin position="19"/>
        <end position="351"/>
    </location>
</feature>
<evidence type="ECO:0000256" key="2">
    <source>
        <dbReference type="ARBA" id="ARBA00007951"/>
    </source>
</evidence>
<dbReference type="HOGENOM" id="CLU_002934_1_1_1"/>
<feature type="site" description="May be important for catalysis" evidence="8">
    <location>
        <position position="280"/>
    </location>
</feature>
<evidence type="ECO:0000256" key="5">
    <source>
        <dbReference type="ARBA" id="ARBA00022801"/>
    </source>
</evidence>
<dbReference type="InterPro" id="IPR000933">
    <property type="entry name" value="Glyco_hydro_29"/>
</dbReference>
<keyword evidence="5" id="KW-0378">Hydrolase</keyword>
<evidence type="ECO:0000256" key="8">
    <source>
        <dbReference type="PIRSR" id="PIRSR001092-1"/>
    </source>
</evidence>
<dbReference type="PANTHER" id="PTHR10030:SF37">
    <property type="entry name" value="ALPHA-L-FUCOSIDASE-RELATED"/>
    <property type="match status" value="1"/>
</dbReference>
<reference evidence="11" key="1">
    <citation type="submission" date="2003-08" db="EMBL/GenBank/DDBJ databases">
        <authorList>
            <person name="Birren B."/>
            <person name="Nusbaum C."/>
            <person name="Abebe A."/>
            <person name="Abouelleil A."/>
            <person name="Adekoya E."/>
            <person name="Ait-zahra M."/>
            <person name="Allen N."/>
            <person name="Allen T."/>
            <person name="An P."/>
            <person name="Anderson M."/>
            <person name="Anderson S."/>
            <person name="Arachchi H."/>
            <person name="Armbruster J."/>
            <person name="Bachantsang P."/>
            <person name="Baldwin J."/>
            <person name="Barry A."/>
            <person name="Bayul T."/>
            <person name="Blitshsteyn B."/>
            <person name="Bloom T."/>
            <person name="Blye J."/>
            <person name="Boguslavskiy L."/>
            <person name="Borowsky M."/>
            <person name="Boukhgalter B."/>
            <person name="Brunache A."/>
            <person name="Butler J."/>
            <person name="Calixte N."/>
            <person name="Calvo S."/>
            <person name="Camarata J."/>
            <person name="Campo K."/>
            <person name="Chang J."/>
            <person name="Cheshatsang Y."/>
            <person name="Citroen M."/>
            <person name="Collymore A."/>
            <person name="Considine T."/>
            <person name="Cook A."/>
            <person name="Cooke P."/>
            <person name="Corum B."/>
            <person name="Cuomo C."/>
            <person name="David R."/>
            <person name="Dawoe T."/>
            <person name="Degray S."/>
            <person name="Dodge S."/>
            <person name="Dooley K."/>
            <person name="Dorje P."/>
            <person name="Dorjee K."/>
            <person name="Dorris L."/>
            <person name="Duffey N."/>
            <person name="Dupes A."/>
            <person name="Elkins T."/>
            <person name="Engels R."/>
            <person name="Erickson J."/>
            <person name="Farina A."/>
            <person name="Faro S."/>
            <person name="Ferreira P."/>
            <person name="Fischer H."/>
            <person name="Fitzgerald M."/>
            <person name="Foley K."/>
            <person name="Gage D."/>
            <person name="Galagan J."/>
            <person name="Gearin G."/>
            <person name="Gnerre S."/>
            <person name="Gnirke A."/>
            <person name="Goyette A."/>
            <person name="Graham J."/>
            <person name="Grandbois E."/>
            <person name="Gyaltsen K."/>
            <person name="Hafez N."/>
            <person name="Hagopian D."/>
            <person name="Hagos B."/>
            <person name="Hall J."/>
            <person name="Hatcher B."/>
            <person name="Heller A."/>
            <person name="Higgins H."/>
            <person name="Honan T."/>
            <person name="Horn A."/>
            <person name="Houde N."/>
            <person name="Hughes L."/>
            <person name="Hulme W."/>
            <person name="Husby E."/>
            <person name="Iliev I."/>
            <person name="Jaffe D."/>
            <person name="Jones C."/>
            <person name="Kamal M."/>
            <person name="Kamat A."/>
            <person name="Kamvysselis M."/>
            <person name="Karlsson E."/>
            <person name="Kells C."/>
            <person name="Kieu A."/>
            <person name="Kisner P."/>
            <person name="Kodira C."/>
            <person name="Kulbokas E."/>
            <person name="Labutti K."/>
            <person name="Lama D."/>
            <person name="Landers T."/>
            <person name="Leger J."/>
            <person name="Levine S."/>
            <person name="Lewis D."/>
            <person name="Lewis T."/>
            <person name="Lindblad-toh K."/>
            <person name="Liu X."/>
            <person name="Lokyitsang T."/>
            <person name="Lokyitsang Y."/>
            <person name="Lucien O."/>
            <person name="Lui A."/>
            <person name="Ma L.J."/>
            <person name="Mabbitt R."/>
            <person name="Macdonald J."/>
            <person name="Maclean C."/>
            <person name="Major J."/>
            <person name="Manning J."/>
            <person name="Marabella R."/>
            <person name="Maru K."/>
            <person name="Matthews C."/>
            <person name="Mauceli E."/>
            <person name="Mccarthy M."/>
            <person name="Mcdonough S."/>
            <person name="Mcghee T."/>
            <person name="Meldrim J."/>
            <person name="Meneus L."/>
            <person name="Mesirov J."/>
            <person name="Mihalev A."/>
            <person name="Mihova T."/>
            <person name="Mikkelsen T."/>
            <person name="Mlenga V."/>
            <person name="Moru K."/>
            <person name="Mozes J."/>
            <person name="Mulrain L."/>
            <person name="Munson G."/>
            <person name="Naylor J."/>
            <person name="Newes C."/>
            <person name="Nguyen C."/>
            <person name="Nguyen N."/>
            <person name="Nguyen T."/>
            <person name="Nicol R."/>
            <person name="Nielsen C."/>
            <person name="Nizzari M."/>
            <person name="Norbu C."/>
            <person name="Norbu N."/>
            <person name="O'donnell P."/>
            <person name="Okoawo O."/>
            <person name="O'leary S."/>
            <person name="Omotosho B."/>
            <person name="O'neill K."/>
            <person name="Osman S."/>
            <person name="Parker S."/>
            <person name="Perrin D."/>
            <person name="Phunkhang P."/>
            <person name="Piqani B."/>
            <person name="Purcell S."/>
            <person name="Rachupka T."/>
            <person name="Ramasamy U."/>
            <person name="Rameau R."/>
            <person name="Ray V."/>
            <person name="Raymond C."/>
            <person name="Retta R."/>
            <person name="Richardson S."/>
            <person name="Rise C."/>
            <person name="Rodriguez J."/>
            <person name="Rogers J."/>
            <person name="Rogov P."/>
            <person name="Rutman M."/>
            <person name="Schupbach R."/>
            <person name="Seaman C."/>
            <person name="Settipalli S."/>
            <person name="Sharpe T."/>
            <person name="Sheridan J."/>
            <person name="Sherpa N."/>
            <person name="Shi J."/>
            <person name="Smirnov S."/>
            <person name="Smith C."/>
            <person name="Sougnez C."/>
            <person name="Spencer B."/>
            <person name="Stalker J."/>
            <person name="Stange-thomann N."/>
            <person name="Stavropoulos S."/>
            <person name="Stetson K."/>
            <person name="Stone C."/>
            <person name="Stone S."/>
            <person name="Stubbs M."/>
            <person name="Talamas J."/>
            <person name="Tchuinga P."/>
            <person name="Tenzing P."/>
            <person name="Tesfaye S."/>
            <person name="Theodore J."/>
            <person name="Thoulutsang Y."/>
            <person name="Topham K."/>
            <person name="Towey S."/>
            <person name="Tsamla T."/>
            <person name="Tsomo N."/>
            <person name="Vallee D."/>
            <person name="Vassiliev H."/>
            <person name="Venkataraman V."/>
            <person name="Vinson J."/>
            <person name="Vo A."/>
            <person name="Wade C."/>
            <person name="Wang S."/>
            <person name="Wangchuk T."/>
            <person name="Wangdi T."/>
            <person name="Whittaker C."/>
            <person name="Wilkinson J."/>
            <person name="Wu Y."/>
            <person name="Wyman D."/>
            <person name="Yadav S."/>
            <person name="Yang S."/>
            <person name="Yang X."/>
            <person name="Yeager S."/>
            <person name="Yee E."/>
            <person name="Young G."/>
            <person name="Zainoun J."/>
            <person name="Zembeck L."/>
            <person name="Zimmer A."/>
            <person name="Zody M."/>
            <person name="Lander E."/>
        </authorList>
    </citation>
    <scope>NUCLEOTIDE SEQUENCE [LARGE SCALE GENOMIC DNA]</scope>
</reference>
<dbReference type="GO" id="GO:0004560">
    <property type="term" value="F:alpha-L-fucosidase activity"/>
    <property type="evidence" value="ECO:0007669"/>
    <property type="project" value="UniProtKB-EC"/>
</dbReference>
<dbReference type="Pfam" id="PF01120">
    <property type="entry name" value="Alpha_L_fucos"/>
    <property type="match status" value="1"/>
</dbReference>
<evidence type="ECO:0000313" key="10">
    <source>
        <dbReference type="Ensembl" id="ENSCSAVP00000013927.1"/>
    </source>
</evidence>
<evidence type="ECO:0000256" key="6">
    <source>
        <dbReference type="ARBA" id="ARBA00023180"/>
    </source>
</evidence>
<dbReference type="GO" id="GO:0016139">
    <property type="term" value="P:glycoside catabolic process"/>
    <property type="evidence" value="ECO:0007669"/>
    <property type="project" value="TreeGrafter"/>
</dbReference>
<keyword evidence="4" id="KW-0732">Signal</keyword>
<dbReference type="PANTHER" id="PTHR10030">
    <property type="entry name" value="ALPHA-L-FUCOSIDASE"/>
    <property type="match status" value="1"/>
</dbReference>
<dbReference type="InterPro" id="IPR016286">
    <property type="entry name" value="FUC_metazoa-typ"/>
</dbReference>
<dbReference type="Proteomes" id="UP000007875">
    <property type="component" value="Unassembled WGS sequence"/>
</dbReference>
<dbReference type="STRING" id="51511.ENSCSAVP00000013927"/>
<name>H2Z8L5_CIOSA</name>
<protein>
    <recommendedName>
        <fullName evidence="3">alpha-L-fucosidase</fullName>
        <ecNumber evidence="3">3.2.1.51</ecNumber>
    </recommendedName>
</protein>
<sequence>YSLMIILPTLRISNCLKLQNQSGSDWPSLDSRPLPKWFDSAKFGIFIHWGIYSVPSFYNEWFWWYWKGSKAKDSIKEFMKQNYPSVKKYTEFAQNFTAGKFVPDDWATLFRESGAKYVVFTTKHHEGFSNWPSKVHGNWNAATDGPHQDLVGAMATAVRKQNLTFGVYYSLFEWFSMNYQEDKKKNYASNEYVKHKVHPQLLELINTYKPDVLFSDGDFGPSNYWNATNFLAWLYNESPVKDTIVTNDRWGTDEVHNKHGDYFCPEHEPINTITHKWENCITLDKQSWGYRRNMVDSDVLTVNEVLTMLIRSISKGGNLLLNIGPTADGMIPQIFQQRLRKIGKWMQINGEGIYDSRPWIFHKDGANNVWYTRKGKYIYAFVLTEP</sequence>
<dbReference type="GO" id="GO:0006004">
    <property type="term" value="P:fucose metabolic process"/>
    <property type="evidence" value="ECO:0007669"/>
    <property type="project" value="InterPro"/>
</dbReference>
<keyword evidence="6" id="KW-0325">Glycoprotein</keyword>
<evidence type="ECO:0000256" key="1">
    <source>
        <dbReference type="ARBA" id="ARBA00004071"/>
    </source>
</evidence>
<dbReference type="GO" id="GO:0005764">
    <property type="term" value="C:lysosome"/>
    <property type="evidence" value="ECO:0007669"/>
    <property type="project" value="TreeGrafter"/>
</dbReference>
<dbReference type="EC" id="3.2.1.51" evidence="3"/>
<dbReference type="SMART" id="SM00812">
    <property type="entry name" value="Alpha_L_fucos"/>
    <property type="match status" value="1"/>
</dbReference>
<dbReference type="Ensembl" id="ENSCSAVT00000014087.1">
    <property type="protein sequence ID" value="ENSCSAVP00000013927.1"/>
    <property type="gene ID" value="ENSCSAVG00000008167.1"/>
</dbReference>
<evidence type="ECO:0000256" key="4">
    <source>
        <dbReference type="ARBA" id="ARBA00022729"/>
    </source>
</evidence>
<comment type="function">
    <text evidence="1">Alpha-L-fucosidase is responsible for hydrolyzing the alpha-1,6-linked fucose joined to the reducing-end N-acetylglucosamine of the carbohydrate moieties of glycoproteins.</text>
</comment>
<organism evidence="10 11">
    <name type="scientific">Ciona savignyi</name>
    <name type="common">Pacific transparent sea squirt</name>
    <dbReference type="NCBI Taxonomy" id="51511"/>
    <lineage>
        <taxon>Eukaryota</taxon>
        <taxon>Metazoa</taxon>
        <taxon>Chordata</taxon>
        <taxon>Tunicata</taxon>
        <taxon>Ascidiacea</taxon>
        <taxon>Phlebobranchia</taxon>
        <taxon>Cionidae</taxon>
        <taxon>Ciona</taxon>
    </lineage>
</organism>
<dbReference type="PIRSF" id="PIRSF001092">
    <property type="entry name" value="Alpha-L-fucosidase"/>
    <property type="match status" value="1"/>
</dbReference>
<evidence type="ECO:0000256" key="7">
    <source>
        <dbReference type="ARBA" id="ARBA00023295"/>
    </source>
</evidence>